<dbReference type="EMBL" id="JACEIK010003177">
    <property type="protein sequence ID" value="MCD9640691.1"/>
    <property type="molecule type" value="Genomic_DNA"/>
</dbReference>
<name>A0ABS8V0U8_DATST</name>
<gene>
    <name evidence="1" type="ORF">HAX54_026143</name>
</gene>
<evidence type="ECO:0000313" key="2">
    <source>
        <dbReference type="Proteomes" id="UP000823775"/>
    </source>
</evidence>
<accession>A0ABS8V0U8</accession>
<comment type="caution">
    <text evidence="1">The sequence shown here is derived from an EMBL/GenBank/DDBJ whole genome shotgun (WGS) entry which is preliminary data.</text>
</comment>
<sequence>MVEEKEGEKEKRGPAAFTRRSATISEATPGEGRRVVLAVEGERSRRGRRWLHVVGEMGKRIREGEGGEDPRAHRAALSYKREVRRPVDIGGFGCCWWCFGVVGVVWCGRPRGEREKREGRRCWFRKRGEMKVRLGFGGLVIVIDIG</sequence>
<protein>
    <submittedName>
        <fullName evidence="1">Uncharacterized protein</fullName>
    </submittedName>
</protein>
<dbReference type="Proteomes" id="UP000823775">
    <property type="component" value="Unassembled WGS sequence"/>
</dbReference>
<proteinExistence type="predicted"/>
<evidence type="ECO:0000313" key="1">
    <source>
        <dbReference type="EMBL" id="MCD9640691.1"/>
    </source>
</evidence>
<reference evidence="1 2" key="1">
    <citation type="journal article" date="2021" name="BMC Genomics">
        <title>Datura genome reveals duplications of psychoactive alkaloid biosynthetic genes and high mutation rate following tissue culture.</title>
        <authorList>
            <person name="Rajewski A."/>
            <person name="Carter-House D."/>
            <person name="Stajich J."/>
            <person name="Litt A."/>
        </authorList>
    </citation>
    <scope>NUCLEOTIDE SEQUENCE [LARGE SCALE GENOMIC DNA]</scope>
    <source>
        <strain evidence="1">AR-01</strain>
    </source>
</reference>
<keyword evidence="2" id="KW-1185">Reference proteome</keyword>
<organism evidence="1 2">
    <name type="scientific">Datura stramonium</name>
    <name type="common">Jimsonweed</name>
    <name type="synonym">Common thornapple</name>
    <dbReference type="NCBI Taxonomy" id="4076"/>
    <lineage>
        <taxon>Eukaryota</taxon>
        <taxon>Viridiplantae</taxon>
        <taxon>Streptophyta</taxon>
        <taxon>Embryophyta</taxon>
        <taxon>Tracheophyta</taxon>
        <taxon>Spermatophyta</taxon>
        <taxon>Magnoliopsida</taxon>
        <taxon>eudicotyledons</taxon>
        <taxon>Gunneridae</taxon>
        <taxon>Pentapetalae</taxon>
        <taxon>asterids</taxon>
        <taxon>lamiids</taxon>
        <taxon>Solanales</taxon>
        <taxon>Solanaceae</taxon>
        <taxon>Solanoideae</taxon>
        <taxon>Datureae</taxon>
        <taxon>Datura</taxon>
    </lineage>
</organism>